<feature type="transmembrane region" description="Helical" evidence="2">
    <location>
        <begin position="149"/>
        <end position="170"/>
    </location>
</feature>
<dbReference type="SUPFAM" id="SSF103473">
    <property type="entry name" value="MFS general substrate transporter"/>
    <property type="match status" value="1"/>
</dbReference>
<dbReference type="InterPro" id="IPR036259">
    <property type="entry name" value="MFS_trans_sf"/>
</dbReference>
<name>A0ABD5SB81_9EURY</name>
<evidence type="ECO:0000313" key="5">
    <source>
        <dbReference type="Proteomes" id="UP001596442"/>
    </source>
</evidence>
<feature type="transmembrane region" description="Helical" evidence="2">
    <location>
        <begin position="306"/>
        <end position="330"/>
    </location>
</feature>
<keyword evidence="2" id="KW-0812">Transmembrane</keyword>
<feature type="transmembrane region" description="Helical" evidence="2">
    <location>
        <begin position="22"/>
        <end position="43"/>
    </location>
</feature>
<dbReference type="PROSITE" id="PS50850">
    <property type="entry name" value="MFS"/>
    <property type="match status" value="1"/>
</dbReference>
<keyword evidence="2" id="KW-1133">Transmembrane helix</keyword>
<dbReference type="InterPro" id="IPR020846">
    <property type="entry name" value="MFS_dom"/>
</dbReference>
<comment type="caution">
    <text evidence="4">The sequence shown here is derived from an EMBL/GenBank/DDBJ whole genome shotgun (WGS) entry which is preliminary data.</text>
</comment>
<feature type="transmembrane region" description="Helical" evidence="2">
    <location>
        <begin position="435"/>
        <end position="452"/>
    </location>
</feature>
<dbReference type="Gene3D" id="1.20.1250.20">
    <property type="entry name" value="MFS general substrate transporter like domains"/>
    <property type="match status" value="2"/>
</dbReference>
<proteinExistence type="predicted"/>
<feature type="transmembrane region" description="Helical" evidence="2">
    <location>
        <begin position="176"/>
        <end position="198"/>
    </location>
</feature>
<dbReference type="InterPro" id="IPR011701">
    <property type="entry name" value="MFS"/>
</dbReference>
<evidence type="ECO:0000256" key="1">
    <source>
        <dbReference type="SAM" id="MobiDB-lite"/>
    </source>
</evidence>
<feature type="region of interest" description="Disordered" evidence="1">
    <location>
        <begin position="202"/>
        <end position="256"/>
    </location>
</feature>
<feature type="transmembrane region" description="Helical" evidence="2">
    <location>
        <begin position="89"/>
        <end position="109"/>
    </location>
</feature>
<dbReference type="Proteomes" id="UP001596442">
    <property type="component" value="Unassembled WGS sequence"/>
</dbReference>
<dbReference type="PANTHER" id="PTHR11360:SF304">
    <property type="entry name" value="MFS DOMAIN-CONTAINING PROTEIN"/>
    <property type="match status" value="1"/>
</dbReference>
<evidence type="ECO:0000256" key="2">
    <source>
        <dbReference type="SAM" id="Phobius"/>
    </source>
</evidence>
<gene>
    <name evidence="4" type="ORF">ACFQEU_11080</name>
</gene>
<feature type="transmembrane region" description="Helical" evidence="2">
    <location>
        <begin position="55"/>
        <end position="77"/>
    </location>
</feature>
<feature type="compositionally biased region" description="Acidic residues" evidence="1">
    <location>
        <begin position="210"/>
        <end position="243"/>
    </location>
</feature>
<feature type="transmembrane region" description="Helical" evidence="2">
    <location>
        <begin position="115"/>
        <end position="137"/>
    </location>
</feature>
<feature type="transmembrane region" description="Helical" evidence="2">
    <location>
        <begin position="412"/>
        <end position="429"/>
    </location>
</feature>
<keyword evidence="5" id="KW-1185">Reference proteome</keyword>
<keyword evidence="2" id="KW-0472">Membrane</keyword>
<dbReference type="AlphaFoldDB" id="A0ABD5SB81"/>
<evidence type="ECO:0000259" key="3">
    <source>
        <dbReference type="PROSITE" id="PS50850"/>
    </source>
</evidence>
<reference evidence="4 5" key="1">
    <citation type="journal article" date="2019" name="Int. J. Syst. Evol. Microbiol.">
        <title>The Global Catalogue of Microorganisms (GCM) 10K type strain sequencing project: providing services to taxonomists for standard genome sequencing and annotation.</title>
        <authorList>
            <consortium name="The Broad Institute Genomics Platform"/>
            <consortium name="The Broad Institute Genome Sequencing Center for Infectious Disease"/>
            <person name="Wu L."/>
            <person name="Ma J."/>
        </authorList>
    </citation>
    <scope>NUCLEOTIDE SEQUENCE [LARGE SCALE GENOMIC DNA]</scope>
    <source>
        <strain evidence="4 5">CGMCC 1.3239</strain>
    </source>
</reference>
<protein>
    <submittedName>
        <fullName evidence="4">OFA family MFS transporter</fullName>
    </submittedName>
</protein>
<sequence>MNGIDDVDHAAAARGELGYSRWWQIAAAATMMALVSPYQYVWSSLEGPLAADLDASLSALGFVFTAYVVAMALIQFPAGWWRDRYGPRAVTLVAGVLAGGGYVALAFATELWHVYAAYTVGAVGVGMVYTVAVNTAVKWFPDRRGLTTGIGTMAFAAGSAAFVPFIRYMVAGDALATGLVASGVLIAVGIVVGAVVLADPPRGWERQGDESGDTDAETTTDTGEPGDGDEFDGGDGADDEFDGGDGTNSADGTPASDVGIDGKRQYTWREVVRTWQFWVMYFMFFAVSAAGLMITARTVLYAEESGLTAGTATIAATLLPVGSAGGRLIVGGLSDRFDRERITAVSFLLCGLATLAIVGFAGIGSGIGYVLTVAVAVFFWSSQFSLFPSLVGDYYGSRHSSANYSLVYSGKMWGGVFGGGVVGWLVGVIGWDATFVFGGALALAAGIAGFLLRPPTS</sequence>
<feature type="transmembrane region" description="Helical" evidence="2">
    <location>
        <begin position="342"/>
        <end position="363"/>
    </location>
</feature>
<accession>A0ABD5SB81</accession>
<dbReference type="Pfam" id="PF07690">
    <property type="entry name" value="MFS_1"/>
    <property type="match status" value="1"/>
</dbReference>
<dbReference type="EMBL" id="JBHSWW010000175">
    <property type="protein sequence ID" value="MFC6753997.1"/>
    <property type="molecule type" value="Genomic_DNA"/>
</dbReference>
<feature type="transmembrane region" description="Helical" evidence="2">
    <location>
        <begin position="369"/>
        <end position="391"/>
    </location>
</feature>
<feature type="transmembrane region" description="Helical" evidence="2">
    <location>
        <begin position="278"/>
        <end position="300"/>
    </location>
</feature>
<dbReference type="InterPro" id="IPR050327">
    <property type="entry name" value="Proton-linked_MCT"/>
</dbReference>
<dbReference type="PANTHER" id="PTHR11360">
    <property type="entry name" value="MONOCARBOXYLATE TRANSPORTER"/>
    <property type="match status" value="1"/>
</dbReference>
<dbReference type="CDD" id="cd17353">
    <property type="entry name" value="MFS_OFA_like"/>
    <property type="match status" value="1"/>
</dbReference>
<dbReference type="RefSeq" id="WP_379782100.1">
    <property type="nucleotide sequence ID" value="NZ_JBHSWW010000175.1"/>
</dbReference>
<organism evidence="4 5">
    <name type="scientific">Halorubrum tibetense</name>
    <dbReference type="NCBI Taxonomy" id="175631"/>
    <lineage>
        <taxon>Archaea</taxon>
        <taxon>Methanobacteriati</taxon>
        <taxon>Methanobacteriota</taxon>
        <taxon>Stenosarchaea group</taxon>
        <taxon>Halobacteria</taxon>
        <taxon>Halobacteriales</taxon>
        <taxon>Haloferacaceae</taxon>
        <taxon>Halorubrum</taxon>
    </lineage>
</organism>
<evidence type="ECO:0000313" key="4">
    <source>
        <dbReference type="EMBL" id="MFC6753997.1"/>
    </source>
</evidence>
<feature type="domain" description="Major facilitator superfamily (MFS) profile" evidence="3">
    <location>
        <begin position="1"/>
        <end position="457"/>
    </location>
</feature>